<sequence length="362" mass="41118">MAVPLAAQGASPLTAIPRELRDEILGYLAQPNFIFTSSASTDTTTLYRSRKTQKAFIDTRIYLPALPPANLLAASRQLREECLEHHAHLLNTHLPTTSLGAPSVERPKSNTLAERLGTEFDEAAERACDTPNVLRVTLDVQRQQRGSTGYYVPSRDELSPQFLVLLPFMSRAKRLRLVVWPGYDWWNGPSQKSYRLERRKEASSKRVTTDQFEEHQQQSQREQNDTAGLPSSKPDAVSVAIAKVLDCLPVVEELSIDVLMDGRSFGTWDLPDVKWEKIQSWLDSPVAIGGQRKLKKVTRKFSGVWITHNPEPFYEQVETLDKTWHVKRKGDMRTPTMRSLSEPDHLEMLGLHTVDESFDRID</sequence>
<dbReference type="Proteomes" id="UP000799771">
    <property type="component" value="Unassembled WGS sequence"/>
</dbReference>
<dbReference type="RefSeq" id="XP_033519242.1">
    <property type="nucleotide sequence ID" value="XM_033671863.1"/>
</dbReference>
<evidence type="ECO:0000256" key="1">
    <source>
        <dbReference type="SAM" id="MobiDB-lite"/>
    </source>
</evidence>
<dbReference type="EMBL" id="ML977518">
    <property type="protein sequence ID" value="KAF2124849.1"/>
    <property type="molecule type" value="Genomic_DNA"/>
</dbReference>
<evidence type="ECO:0000313" key="3">
    <source>
        <dbReference type="Proteomes" id="UP000799771"/>
    </source>
</evidence>
<reference evidence="2" key="1">
    <citation type="journal article" date="2020" name="Stud. Mycol.">
        <title>101 Dothideomycetes genomes: a test case for predicting lifestyles and emergence of pathogens.</title>
        <authorList>
            <person name="Haridas S."/>
            <person name="Albert R."/>
            <person name="Binder M."/>
            <person name="Bloem J."/>
            <person name="Labutti K."/>
            <person name="Salamov A."/>
            <person name="Andreopoulos B."/>
            <person name="Baker S."/>
            <person name="Barry K."/>
            <person name="Bills G."/>
            <person name="Bluhm B."/>
            <person name="Cannon C."/>
            <person name="Castanera R."/>
            <person name="Culley D."/>
            <person name="Daum C."/>
            <person name="Ezra D."/>
            <person name="Gonzalez J."/>
            <person name="Henrissat B."/>
            <person name="Kuo A."/>
            <person name="Liang C."/>
            <person name="Lipzen A."/>
            <person name="Lutzoni F."/>
            <person name="Magnuson J."/>
            <person name="Mondo S."/>
            <person name="Nolan M."/>
            <person name="Ohm R."/>
            <person name="Pangilinan J."/>
            <person name="Park H.-J."/>
            <person name="Ramirez L."/>
            <person name="Alfaro M."/>
            <person name="Sun H."/>
            <person name="Tritt A."/>
            <person name="Yoshinaga Y."/>
            <person name="Zwiers L.-H."/>
            <person name="Turgeon B."/>
            <person name="Goodwin S."/>
            <person name="Spatafora J."/>
            <person name="Crous P."/>
            <person name="Grigoriev I."/>
        </authorList>
    </citation>
    <scope>NUCLEOTIDE SEQUENCE</scope>
    <source>
        <strain evidence="2">CBS 119687</strain>
    </source>
</reference>
<dbReference type="AlphaFoldDB" id="A0A6A5ZZ53"/>
<feature type="compositionally biased region" description="Basic and acidic residues" evidence="1">
    <location>
        <begin position="205"/>
        <end position="216"/>
    </location>
</feature>
<dbReference type="GeneID" id="54412295"/>
<proteinExistence type="predicted"/>
<feature type="region of interest" description="Disordered" evidence="1">
    <location>
        <begin position="205"/>
        <end position="232"/>
    </location>
</feature>
<gene>
    <name evidence="2" type="ORF">P153DRAFT_400921</name>
</gene>
<keyword evidence="3" id="KW-1185">Reference proteome</keyword>
<evidence type="ECO:0000313" key="2">
    <source>
        <dbReference type="EMBL" id="KAF2124849.1"/>
    </source>
</evidence>
<protein>
    <submittedName>
        <fullName evidence="2">Uncharacterized protein</fullName>
    </submittedName>
</protein>
<name>A0A6A5ZZ53_9PLEO</name>
<organism evidence="2 3">
    <name type="scientific">Dothidotthia symphoricarpi CBS 119687</name>
    <dbReference type="NCBI Taxonomy" id="1392245"/>
    <lineage>
        <taxon>Eukaryota</taxon>
        <taxon>Fungi</taxon>
        <taxon>Dikarya</taxon>
        <taxon>Ascomycota</taxon>
        <taxon>Pezizomycotina</taxon>
        <taxon>Dothideomycetes</taxon>
        <taxon>Pleosporomycetidae</taxon>
        <taxon>Pleosporales</taxon>
        <taxon>Dothidotthiaceae</taxon>
        <taxon>Dothidotthia</taxon>
    </lineage>
</organism>
<accession>A0A6A5ZZ53</accession>
<dbReference type="OrthoDB" id="3894566at2759"/>